<dbReference type="InterPro" id="IPR002207">
    <property type="entry name" value="Peroxidase_I"/>
</dbReference>
<feature type="domain" description="Plant heme peroxidase family profile" evidence="7">
    <location>
        <begin position="86"/>
        <end position="291"/>
    </location>
</feature>
<dbReference type="InterPro" id="IPR002016">
    <property type="entry name" value="Haem_peroxidase"/>
</dbReference>
<accession>A0A815XKI2</accession>
<dbReference type="GO" id="GO:0020037">
    <property type="term" value="F:heme binding"/>
    <property type="evidence" value="ECO:0007669"/>
    <property type="project" value="InterPro"/>
</dbReference>
<dbReference type="PRINTS" id="PR00459">
    <property type="entry name" value="ASPEROXIDASE"/>
</dbReference>
<proteinExistence type="inferred from homology"/>
<dbReference type="OrthoDB" id="9970727at2759"/>
<evidence type="ECO:0000256" key="2">
    <source>
        <dbReference type="ARBA" id="ARBA00022617"/>
    </source>
</evidence>
<dbReference type="Gene3D" id="1.10.520.10">
    <property type="match status" value="1"/>
</dbReference>
<dbReference type="PANTHER" id="PTHR31356">
    <property type="entry name" value="THYLAKOID LUMENAL 29 KDA PROTEIN, CHLOROPLASTIC-RELATED"/>
    <property type="match status" value="1"/>
</dbReference>
<dbReference type="AlphaFoldDB" id="A0A815XKI2"/>
<dbReference type="GO" id="GO:0034599">
    <property type="term" value="P:cellular response to oxidative stress"/>
    <property type="evidence" value="ECO:0007669"/>
    <property type="project" value="InterPro"/>
</dbReference>
<comment type="similarity">
    <text evidence="6">Belongs to the peroxidase family.</text>
</comment>
<dbReference type="InterPro" id="IPR010255">
    <property type="entry name" value="Haem_peroxidase_sf"/>
</dbReference>
<keyword evidence="2" id="KW-0349">Heme</keyword>
<evidence type="ECO:0000313" key="8">
    <source>
        <dbReference type="EMBL" id="CAF1558556.1"/>
    </source>
</evidence>
<keyword evidence="3" id="KW-0479">Metal-binding</keyword>
<dbReference type="PANTHER" id="PTHR31356:SF66">
    <property type="entry name" value="CATALASE-PEROXIDASE"/>
    <property type="match status" value="1"/>
</dbReference>
<comment type="caution">
    <text evidence="8">The sequence shown here is derived from an EMBL/GenBank/DDBJ whole genome shotgun (WGS) entry which is preliminary data.</text>
</comment>
<protein>
    <recommendedName>
        <fullName evidence="7">Plant heme peroxidase family profile domain-containing protein</fullName>
    </recommendedName>
</protein>
<dbReference type="Proteomes" id="UP000663829">
    <property type="component" value="Unassembled WGS sequence"/>
</dbReference>
<evidence type="ECO:0000256" key="6">
    <source>
        <dbReference type="RuleBase" id="RU004241"/>
    </source>
</evidence>
<dbReference type="SUPFAM" id="SSF48113">
    <property type="entry name" value="Heme-dependent peroxidases"/>
    <property type="match status" value="1"/>
</dbReference>
<dbReference type="Gene3D" id="1.10.420.10">
    <property type="entry name" value="Peroxidase, domain 2"/>
    <property type="match status" value="1"/>
</dbReference>
<dbReference type="EMBL" id="CAJOBC010093801">
    <property type="protein sequence ID" value="CAF4419906.1"/>
    <property type="molecule type" value="Genomic_DNA"/>
</dbReference>
<evidence type="ECO:0000256" key="1">
    <source>
        <dbReference type="ARBA" id="ARBA00022559"/>
    </source>
</evidence>
<evidence type="ECO:0000256" key="4">
    <source>
        <dbReference type="ARBA" id="ARBA00023002"/>
    </source>
</evidence>
<keyword evidence="4" id="KW-0560">Oxidoreductase</keyword>
<gene>
    <name evidence="8" type="ORF">GPM918_LOCUS39623</name>
    <name evidence="9" type="ORF">SRO942_LOCUS40513</name>
</gene>
<dbReference type="GO" id="GO:0004601">
    <property type="term" value="F:peroxidase activity"/>
    <property type="evidence" value="ECO:0007669"/>
    <property type="project" value="UniProtKB-KW"/>
</dbReference>
<dbReference type="InterPro" id="IPR044831">
    <property type="entry name" value="Ccp1-like"/>
</dbReference>
<dbReference type="InterPro" id="IPR019794">
    <property type="entry name" value="Peroxidases_AS"/>
</dbReference>
<dbReference type="GO" id="GO:0042744">
    <property type="term" value="P:hydrogen peroxide catabolic process"/>
    <property type="evidence" value="ECO:0007669"/>
    <property type="project" value="TreeGrafter"/>
</dbReference>
<feature type="non-terminal residue" evidence="8">
    <location>
        <position position="1"/>
    </location>
</feature>
<dbReference type="Proteomes" id="UP000681722">
    <property type="component" value="Unassembled WGS sequence"/>
</dbReference>
<evidence type="ECO:0000256" key="5">
    <source>
        <dbReference type="ARBA" id="ARBA00023004"/>
    </source>
</evidence>
<keyword evidence="1" id="KW-0575">Peroxidase</keyword>
<sequence>MGCSPSDLDKHVLSNAAKTSIDYIAVAKHVSKLIPDQSTKDGYGPPFVRLAWHSCATYSEIDNSGGSNGAYMRLEFPETDPLHGGLDLARKRLEPIKQAFPFISYADLYVLCGVVAISEMGGPKVPFRPGRVDIKFNNLLIVEQKERFPIPDDSMEKMHEKFRRMGFGKKEMVALLGAHCLGRCYKDRSGFDGPWVDHPTKFTNEFFEELIENEWKASIVPETGKEQFEAYPEGEKLMMLPTDMYLLKDPETKELVEIYAKDDEKFFNDFAEAFGRLLEFGVTEIPFIIDGLLCVDKLYVEKIIHYANDKMMTNFQRIDELSDNV</sequence>
<evidence type="ECO:0000256" key="3">
    <source>
        <dbReference type="ARBA" id="ARBA00022723"/>
    </source>
</evidence>
<dbReference type="GO" id="GO:0046872">
    <property type="term" value="F:metal ion binding"/>
    <property type="evidence" value="ECO:0007669"/>
    <property type="project" value="UniProtKB-KW"/>
</dbReference>
<name>A0A815XKI2_9BILA</name>
<dbReference type="PROSITE" id="PS00436">
    <property type="entry name" value="PEROXIDASE_2"/>
    <property type="match status" value="1"/>
</dbReference>
<evidence type="ECO:0000313" key="9">
    <source>
        <dbReference type="EMBL" id="CAF4419906.1"/>
    </source>
</evidence>
<reference evidence="8" key="1">
    <citation type="submission" date="2021-02" db="EMBL/GenBank/DDBJ databases">
        <authorList>
            <person name="Nowell W R."/>
        </authorList>
    </citation>
    <scope>NUCLEOTIDE SEQUENCE</scope>
</reference>
<dbReference type="GO" id="GO:0000302">
    <property type="term" value="P:response to reactive oxygen species"/>
    <property type="evidence" value="ECO:0007669"/>
    <property type="project" value="TreeGrafter"/>
</dbReference>
<keyword evidence="10" id="KW-1185">Reference proteome</keyword>
<evidence type="ECO:0000259" key="7">
    <source>
        <dbReference type="PROSITE" id="PS50873"/>
    </source>
</evidence>
<dbReference type="Pfam" id="PF00141">
    <property type="entry name" value="peroxidase"/>
    <property type="match status" value="1"/>
</dbReference>
<dbReference type="EMBL" id="CAJNOQ010028065">
    <property type="protein sequence ID" value="CAF1558556.1"/>
    <property type="molecule type" value="Genomic_DNA"/>
</dbReference>
<dbReference type="PROSITE" id="PS50873">
    <property type="entry name" value="PEROXIDASE_4"/>
    <property type="match status" value="1"/>
</dbReference>
<keyword evidence="5" id="KW-0408">Iron</keyword>
<dbReference type="PRINTS" id="PR00458">
    <property type="entry name" value="PEROXIDASE"/>
</dbReference>
<organism evidence="8 10">
    <name type="scientific">Didymodactylos carnosus</name>
    <dbReference type="NCBI Taxonomy" id="1234261"/>
    <lineage>
        <taxon>Eukaryota</taxon>
        <taxon>Metazoa</taxon>
        <taxon>Spiralia</taxon>
        <taxon>Gnathifera</taxon>
        <taxon>Rotifera</taxon>
        <taxon>Eurotatoria</taxon>
        <taxon>Bdelloidea</taxon>
        <taxon>Philodinida</taxon>
        <taxon>Philodinidae</taxon>
        <taxon>Didymodactylos</taxon>
    </lineage>
</organism>
<evidence type="ECO:0000313" key="10">
    <source>
        <dbReference type="Proteomes" id="UP000663829"/>
    </source>
</evidence>